<feature type="region of interest" description="Disordered" evidence="1">
    <location>
        <begin position="1"/>
        <end position="75"/>
    </location>
</feature>
<evidence type="ECO:0000256" key="1">
    <source>
        <dbReference type="SAM" id="MobiDB-lite"/>
    </source>
</evidence>
<comment type="caution">
    <text evidence="2">The sequence shown here is derived from an EMBL/GenBank/DDBJ whole genome shotgun (WGS) entry which is preliminary data.</text>
</comment>
<reference evidence="3" key="1">
    <citation type="journal article" date="2023" name="Commun. Biol.">
        <title>Genome analysis of Parmales, the sister group of diatoms, reveals the evolutionary specialization of diatoms from phago-mixotrophs to photoautotrophs.</title>
        <authorList>
            <person name="Ban H."/>
            <person name="Sato S."/>
            <person name="Yoshikawa S."/>
            <person name="Yamada K."/>
            <person name="Nakamura Y."/>
            <person name="Ichinomiya M."/>
            <person name="Sato N."/>
            <person name="Blanc-Mathieu R."/>
            <person name="Endo H."/>
            <person name="Kuwata A."/>
            <person name="Ogata H."/>
        </authorList>
    </citation>
    <scope>NUCLEOTIDE SEQUENCE [LARGE SCALE GENOMIC DNA]</scope>
    <source>
        <strain evidence="3">NIES 3701</strain>
    </source>
</reference>
<organism evidence="2 3">
    <name type="scientific">Triparma strigata</name>
    <dbReference type="NCBI Taxonomy" id="1606541"/>
    <lineage>
        <taxon>Eukaryota</taxon>
        <taxon>Sar</taxon>
        <taxon>Stramenopiles</taxon>
        <taxon>Ochrophyta</taxon>
        <taxon>Bolidophyceae</taxon>
        <taxon>Parmales</taxon>
        <taxon>Triparmaceae</taxon>
        <taxon>Triparma</taxon>
    </lineage>
</organism>
<dbReference type="EMBL" id="BRXY01000480">
    <property type="protein sequence ID" value="GMH97064.1"/>
    <property type="molecule type" value="Genomic_DNA"/>
</dbReference>
<evidence type="ECO:0000313" key="2">
    <source>
        <dbReference type="EMBL" id="GMH97064.1"/>
    </source>
</evidence>
<keyword evidence="3" id="KW-1185">Reference proteome</keyword>
<sequence>MSSLKNVVEIPDSSDDEAVPAVTPKRYRGSGKADAPLEIDSDTDGEPPAKRSLTAPAAPVPAQDPIKAARPRSLDTDAPAVDDLAEAEGGLWHVGMRQGGGADKTGARSLSEDDYKGILRRFGFEIAFDMQRGTLRSKCEKKKGGPCGANPEWTCNCPKDSRIQEIHERNGCKYETRGDPKKGNLGGSEVSAYPGRGWPFLKNSGEIRWAMLDPRNTGGRPCHDAKKKTVTVHFDPDAYATLKSIADLSKTKRVVLLCVEDNLYDCHIKDLIAIMLEHNLIDSTTAVEPTSMQPGAGWTNCTCASHLDWKKDLKRVKAERYATKK</sequence>
<gene>
    <name evidence="2" type="ORF">TrST_g6945</name>
</gene>
<dbReference type="AlphaFoldDB" id="A0A9W7BUS7"/>
<evidence type="ECO:0000313" key="3">
    <source>
        <dbReference type="Proteomes" id="UP001165085"/>
    </source>
</evidence>
<dbReference type="Proteomes" id="UP001165085">
    <property type="component" value="Unassembled WGS sequence"/>
</dbReference>
<proteinExistence type="predicted"/>
<name>A0A9W7BUS7_9STRA</name>
<protein>
    <submittedName>
        <fullName evidence="2">Uncharacterized protein</fullName>
    </submittedName>
</protein>
<accession>A0A9W7BUS7</accession>
<dbReference type="OrthoDB" id="67171at2759"/>